<organism evidence="1 2">
    <name type="scientific">Dendrobium catenatum</name>
    <dbReference type="NCBI Taxonomy" id="906689"/>
    <lineage>
        <taxon>Eukaryota</taxon>
        <taxon>Viridiplantae</taxon>
        <taxon>Streptophyta</taxon>
        <taxon>Embryophyta</taxon>
        <taxon>Tracheophyta</taxon>
        <taxon>Spermatophyta</taxon>
        <taxon>Magnoliopsida</taxon>
        <taxon>Liliopsida</taxon>
        <taxon>Asparagales</taxon>
        <taxon>Orchidaceae</taxon>
        <taxon>Epidendroideae</taxon>
        <taxon>Malaxideae</taxon>
        <taxon>Dendrobiinae</taxon>
        <taxon>Dendrobium</taxon>
    </lineage>
</organism>
<dbReference type="InterPro" id="IPR036612">
    <property type="entry name" value="KH_dom_type_1_sf"/>
</dbReference>
<dbReference type="Proteomes" id="UP000233837">
    <property type="component" value="Unassembled WGS sequence"/>
</dbReference>
<reference evidence="1 2" key="1">
    <citation type="journal article" date="2016" name="Sci. Rep.">
        <title>The Dendrobium catenatum Lindl. genome sequence provides insights into polysaccharide synthase, floral development and adaptive evolution.</title>
        <authorList>
            <person name="Zhang G.Q."/>
            <person name="Xu Q."/>
            <person name="Bian C."/>
            <person name="Tsai W.C."/>
            <person name="Yeh C.M."/>
            <person name="Liu K.W."/>
            <person name="Yoshida K."/>
            <person name="Zhang L.S."/>
            <person name="Chang S.B."/>
            <person name="Chen F."/>
            <person name="Shi Y."/>
            <person name="Su Y.Y."/>
            <person name="Zhang Y.Q."/>
            <person name="Chen L.J."/>
            <person name="Yin Y."/>
            <person name="Lin M."/>
            <person name="Huang H."/>
            <person name="Deng H."/>
            <person name="Wang Z.W."/>
            <person name="Zhu S.L."/>
            <person name="Zhao X."/>
            <person name="Deng C."/>
            <person name="Niu S.C."/>
            <person name="Huang J."/>
            <person name="Wang M."/>
            <person name="Liu G.H."/>
            <person name="Yang H.J."/>
            <person name="Xiao X.J."/>
            <person name="Hsiao Y.Y."/>
            <person name="Wu W.L."/>
            <person name="Chen Y.Y."/>
            <person name="Mitsuda N."/>
            <person name="Ohme-Takagi M."/>
            <person name="Luo Y.B."/>
            <person name="Van de Peer Y."/>
            <person name="Liu Z.J."/>
        </authorList>
    </citation>
    <scope>NUCLEOTIDE SEQUENCE [LARGE SCALE GENOMIC DNA]</scope>
    <source>
        <tissue evidence="1">The whole plant</tissue>
    </source>
</reference>
<protein>
    <submittedName>
        <fullName evidence="1">KH domain-containing protein SPIN1</fullName>
    </submittedName>
</protein>
<dbReference type="AlphaFoldDB" id="A0A2I0XGV0"/>
<dbReference type="Gene3D" id="3.30.1370.10">
    <property type="entry name" value="K Homology domain, type 1"/>
    <property type="match status" value="1"/>
</dbReference>
<dbReference type="EMBL" id="KZ501893">
    <property type="protein sequence ID" value="PKU87141.1"/>
    <property type="molecule type" value="Genomic_DNA"/>
</dbReference>
<name>A0A2I0XGV0_9ASPA</name>
<proteinExistence type="predicted"/>
<reference evidence="1 2" key="2">
    <citation type="journal article" date="2017" name="Nature">
        <title>The Apostasia genome and the evolution of orchids.</title>
        <authorList>
            <person name="Zhang G.Q."/>
            <person name="Liu K.W."/>
            <person name="Li Z."/>
            <person name="Lohaus R."/>
            <person name="Hsiao Y.Y."/>
            <person name="Niu S.C."/>
            <person name="Wang J.Y."/>
            <person name="Lin Y.C."/>
            <person name="Xu Q."/>
            <person name="Chen L.J."/>
            <person name="Yoshida K."/>
            <person name="Fujiwara S."/>
            <person name="Wang Z.W."/>
            <person name="Zhang Y.Q."/>
            <person name="Mitsuda N."/>
            <person name="Wang M."/>
            <person name="Liu G.H."/>
            <person name="Pecoraro L."/>
            <person name="Huang H.X."/>
            <person name="Xiao X.J."/>
            <person name="Lin M."/>
            <person name="Wu X.Y."/>
            <person name="Wu W.L."/>
            <person name="Chen Y.Y."/>
            <person name="Chang S.B."/>
            <person name="Sakamoto S."/>
            <person name="Ohme-Takagi M."/>
            <person name="Yagi M."/>
            <person name="Zeng S.J."/>
            <person name="Shen C.Y."/>
            <person name="Yeh C.M."/>
            <person name="Luo Y.B."/>
            <person name="Tsai W.C."/>
            <person name="Van de Peer Y."/>
            <person name="Liu Z.J."/>
        </authorList>
    </citation>
    <scope>NUCLEOTIDE SEQUENCE [LARGE SCALE GENOMIC DNA]</scope>
    <source>
        <tissue evidence="1">The whole plant</tissue>
    </source>
</reference>
<evidence type="ECO:0000313" key="2">
    <source>
        <dbReference type="Proteomes" id="UP000233837"/>
    </source>
</evidence>
<keyword evidence="2" id="KW-1185">Reference proteome</keyword>
<dbReference type="STRING" id="906689.A0A2I0XGV0"/>
<accession>A0A2I0XGV0</accession>
<gene>
    <name evidence="1" type="primary">SPIN1</name>
    <name evidence="1" type="ORF">MA16_Dca006550</name>
</gene>
<evidence type="ECO:0000313" key="1">
    <source>
        <dbReference type="EMBL" id="PKU87141.1"/>
    </source>
</evidence>
<sequence>MVVQWHSSVRRWISSGTSVSGGTSALDGTSTSLDGPLVVRQTYDGGYEHLSEPLHTIIEAELPANIIDATLRHAEENLEDLLKLVVCISQRFLAQSFNLFIIFLTANSAV</sequence>
<dbReference type="GO" id="GO:0003723">
    <property type="term" value="F:RNA binding"/>
    <property type="evidence" value="ECO:0007669"/>
    <property type="project" value="InterPro"/>
</dbReference>